<evidence type="ECO:0000256" key="2">
    <source>
        <dbReference type="ARBA" id="ARBA00006739"/>
    </source>
</evidence>
<evidence type="ECO:0000256" key="1">
    <source>
        <dbReference type="ARBA" id="ARBA00004776"/>
    </source>
</evidence>
<keyword evidence="7" id="KW-1185">Reference proteome</keyword>
<sequence length="300" mass="33093">MSEPRIGVSIVTMGDRPQQVEALLASIAIQDVLPTRLVIVGNGTSLPDFTAVPGLSDLAGGVTTIELDENLGCPGGRNVAIRRLAELGDVDVVVELDDDGLLVDSGVLRKVQEMYAADPKLGIVGFRIADEHGETQRRHVPRLRATDPMRRGPVTAFLGGGHALSMKMLAETGPWPAEFFFTHEETDLSWRALDAGWKILYEPDLLLQHPKTSPARHSVYYRMTARNRVWLARRNLPLPLVPAYLGTWTLLTVARTHSAAGLRAWAGGFAEGVRTPCGRRQPMRWRTVWRMTMLGRPPVI</sequence>
<reference evidence="6 7" key="1">
    <citation type="submission" date="2024-06" db="EMBL/GenBank/DDBJ databases">
        <title>The Natural Products Discovery Center: Release of the First 8490 Sequenced Strains for Exploring Actinobacteria Biosynthetic Diversity.</title>
        <authorList>
            <person name="Kalkreuter E."/>
            <person name="Kautsar S.A."/>
            <person name="Yang D."/>
            <person name="Bader C.D."/>
            <person name="Teijaro C.N."/>
            <person name="Fluegel L."/>
            <person name="Davis C.M."/>
            <person name="Simpson J.R."/>
            <person name="Lauterbach L."/>
            <person name="Steele A.D."/>
            <person name="Gui C."/>
            <person name="Meng S."/>
            <person name="Li G."/>
            <person name="Viehrig K."/>
            <person name="Ye F."/>
            <person name="Su P."/>
            <person name="Kiefer A.F."/>
            <person name="Nichols A."/>
            <person name="Cepeda A.J."/>
            <person name="Yan W."/>
            <person name="Fan B."/>
            <person name="Jiang Y."/>
            <person name="Adhikari A."/>
            <person name="Zheng C.-J."/>
            <person name="Schuster L."/>
            <person name="Cowan T.M."/>
            <person name="Smanski M.J."/>
            <person name="Chevrette M.G."/>
            <person name="De Carvalho L.P.S."/>
            <person name="Shen B."/>
        </authorList>
    </citation>
    <scope>NUCLEOTIDE SEQUENCE [LARGE SCALE GENOMIC DNA]</scope>
    <source>
        <strain evidence="6 7">NPDC005137</strain>
    </source>
</reference>
<dbReference type="Gene3D" id="3.90.550.10">
    <property type="entry name" value="Spore Coat Polysaccharide Biosynthesis Protein SpsA, Chain A"/>
    <property type="match status" value="1"/>
</dbReference>
<evidence type="ECO:0000256" key="4">
    <source>
        <dbReference type="ARBA" id="ARBA00022679"/>
    </source>
</evidence>
<keyword evidence="3 6" id="KW-0328">Glycosyltransferase</keyword>
<dbReference type="InterPro" id="IPR029044">
    <property type="entry name" value="Nucleotide-diphossugar_trans"/>
</dbReference>
<dbReference type="PANTHER" id="PTHR43179:SF12">
    <property type="entry name" value="GALACTOFURANOSYLTRANSFERASE GLFT2"/>
    <property type="match status" value="1"/>
</dbReference>
<dbReference type="InterPro" id="IPR001173">
    <property type="entry name" value="Glyco_trans_2-like"/>
</dbReference>
<evidence type="ECO:0000256" key="3">
    <source>
        <dbReference type="ARBA" id="ARBA00022676"/>
    </source>
</evidence>
<organism evidence="6 7">
    <name type="scientific">Streptomyces sp. 900116325</name>
    <dbReference type="NCBI Taxonomy" id="3154295"/>
    <lineage>
        <taxon>Bacteria</taxon>
        <taxon>Bacillati</taxon>
        <taxon>Actinomycetota</taxon>
        <taxon>Actinomycetes</taxon>
        <taxon>Kitasatosporales</taxon>
        <taxon>Streptomycetaceae</taxon>
        <taxon>Streptomyces</taxon>
    </lineage>
</organism>
<comment type="pathway">
    <text evidence="1">Cell wall biogenesis; cell wall polysaccharide biosynthesis.</text>
</comment>
<proteinExistence type="inferred from homology"/>
<dbReference type="EC" id="2.4.-.-" evidence="6"/>
<gene>
    <name evidence="6" type="ORF">ABZV61_16695</name>
</gene>
<dbReference type="SUPFAM" id="SSF53448">
    <property type="entry name" value="Nucleotide-diphospho-sugar transferases"/>
    <property type="match status" value="1"/>
</dbReference>
<evidence type="ECO:0000313" key="7">
    <source>
        <dbReference type="Proteomes" id="UP001550044"/>
    </source>
</evidence>
<keyword evidence="4 6" id="KW-0808">Transferase</keyword>
<dbReference type="EMBL" id="JBEXIP010000011">
    <property type="protein sequence ID" value="MET8434403.1"/>
    <property type="molecule type" value="Genomic_DNA"/>
</dbReference>
<dbReference type="Pfam" id="PF00535">
    <property type="entry name" value="Glycos_transf_2"/>
    <property type="match status" value="1"/>
</dbReference>
<evidence type="ECO:0000313" key="6">
    <source>
        <dbReference type="EMBL" id="MET8434403.1"/>
    </source>
</evidence>
<comment type="caution">
    <text evidence="6">The sequence shown here is derived from an EMBL/GenBank/DDBJ whole genome shotgun (WGS) entry which is preliminary data.</text>
</comment>
<comment type="similarity">
    <text evidence="2">Belongs to the glycosyltransferase 2 family.</text>
</comment>
<feature type="domain" description="Glycosyltransferase 2-like" evidence="5">
    <location>
        <begin position="15"/>
        <end position="156"/>
    </location>
</feature>
<dbReference type="PANTHER" id="PTHR43179">
    <property type="entry name" value="RHAMNOSYLTRANSFERASE WBBL"/>
    <property type="match status" value="1"/>
</dbReference>
<dbReference type="GO" id="GO:0016757">
    <property type="term" value="F:glycosyltransferase activity"/>
    <property type="evidence" value="ECO:0007669"/>
    <property type="project" value="UniProtKB-KW"/>
</dbReference>
<accession>A0ABV2U994</accession>
<dbReference type="Proteomes" id="UP001550044">
    <property type="component" value="Unassembled WGS sequence"/>
</dbReference>
<protein>
    <submittedName>
        <fullName evidence="6">Glycosyltransferase</fullName>
        <ecNumber evidence="6">2.4.-.-</ecNumber>
    </submittedName>
</protein>
<name>A0ABV2U994_9ACTN</name>
<evidence type="ECO:0000259" key="5">
    <source>
        <dbReference type="Pfam" id="PF00535"/>
    </source>
</evidence>
<dbReference type="RefSeq" id="WP_352300252.1">
    <property type="nucleotide sequence ID" value="NZ_JBEOSG010000001.1"/>
</dbReference>